<comment type="similarity">
    <text evidence="3">Belongs to the adenoviridae E1B 55 kDa protein family.</text>
</comment>
<reference evidence="17" key="1">
    <citation type="journal article" date="2020" name="J. Gen.">
        <title>Viral gastroenteritis in Tocantins, Brazil: characterizing the diversity of human adenovirus F through next-generation sequencing and bioinformatics.</title>
        <authorList>
            <person name="Tahmasebi R."/>
            <person name="Luchs A."/>
            <person name="Tardy K."/>
            <person name="Hefford P.M."/>
            <person name="Tinker R.J."/>
            <person name="Eilami O."/>
            <person name="de Padua Milagres F.A."/>
            <person name="Brustulin R."/>
            <person name="Teles M.D.A.R."/>
            <person name="Dos Santos Morais V."/>
            <person name="Moreira C.H.V."/>
            <person name="Buccheri R."/>
            <person name="Araujo E.L.L."/>
            <person name="Villanova F."/>
            <person name="Deng X."/>
            <person name="Sabino E.C."/>
            <person name="Delwart E."/>
            <person name="Leal E."/>
            <person name="Charlys da Costa A."/>
        </authorList>
    </citation>
    <scope>NUCLEOTIDE SEQUENCE [LARGE SCALE GENOMIC DNA]</scope>
    <source>
        <strain evidence="17">033-Araguaina</strain>
    </source>
</reference>
<dbReference type="InterPro" id="IPR002612">
    <property type="entry name" value="Adeno_E1B_55kDa"/>
</dbReference>
<dbReference type="Pfam" id="PF04623">
    <property type="entry name" value="Adeno_E1B_55K_N"/>
    <property type="match status" value="1"/>
</dbReference>
<accession>A0A7U3NIB3</accession>
<keyword evidence="6" id="KW-0597">Phosphoprotein</keyword>
<proteinExistence type="inferred from homology"/>
<evidence type="ECO:0000256" key="1">
    <source>
        <dbReference type="ARBA" id="ARBA00004147"/>
    </source>
</evidence>
<dbReference type="EMBL" id="MT791000">
    <property type="protein sequence ID" value="QOV03175.1"/>
    <property type="molecule type" value="Genomic_DNA"/>
</dbReference>
<evidence type="ECO:0000256" key="2">
    <source>
        <dbReference type="ARBA" id="ARBA00004192"/>
    </source>
</evidence>
<comment type="subcellular location">
    <subcellularLocation>
        <location evidence="2">Host cytoplasm</location>
    </subcellularLocation>
    <subcellularLocation>
        <location evidence="1">Host nucleus</location>
    </subcellularLocation>
</comment>
<feature type="compositionally biased region" description="Gly residues" evidence="15">
    <location>
        <begin position="46"/>
        <end position="56"/>
    </location>
</feature>
<keyword evidence="10" id="KW-1119">Modulation of host cell apoptosis by virus</keyword>
<evidence type="ECO:0000256" key="14">
    <source>
        <dbReference type="ARBA" id="ARBA00046912"/>
    </source>
</evidence>
<dbReference type="GO" id="GO:0042025">
    <property type="term" value="C:host cell nucleus"/>
    <property type="evidence" value="ECO:0007669"/>
    <property type="project" value="UniProtKB-SubCell"/>
</dbReference>
<comment type="subunit">
    <text evidence="14">Interacts with host PML-4 and PML-5; this interaction promotes efficient subnuclear targeting of E1B-55K to PML nuclear bodies. Interacts with E4-ORF3 protein. Interacts with E4-ORF6 protein.</text>
</comment>
<dbReference type="SUPFAM" id="SSF51126">
    <property type="entry name" value="Pectin lyase-like"/>
    <property type="match status" value="1"/>
</dbReference>
<comment type="function">
    <text evidence="13">Plays a major role to prevent cellular inhibition of viral genome replication. Assembles an SCF-like E3 ubiquitin ligase complex based on the cellular proteins ELOB, ELOC, CUL5 and RBX1, in cooperation with viral E4orf6. This viral RING-type ligase ubiquitinates cellular substrates and targets them to proteasomal degradation: TP53/p53, LIG4, MRE11-RAD50-NBS1 (MRN) complex, ITGA3, DAXX and BLM. E1B-55K probably acts as the substrate-specific adapter of the SCF-like E3 ubiquitin ligase complex. Degradation of host TP53/p53 activity is essential for preventing E1A-induced TP53 accumulation that would otherwise lead to cell apoptosis and growth arrest. E1B-55K also inactivates TP53 transcription-factor activity by binding its transactivation domain. E1B-55K also functions as a SUMO1 E3 ligase for TP53 which causes the latter to be sequestered in promyelocytic leukemia (PML) nuclear bodies thereby contributing to maximal inhibition of TP53 function.</text>
</comment>
<dbReference type="InterPro" id="IPR011050">
    <property type="entry name" value="Pectin_lyase_fold/virulence"/>
</dbReference>
<dbReference type="Proteomes" id="UP000593616">
    <property type="component" value="Segment"/>
</dbReference>
<dbReference type="InterPro" id="IPR006717">
    <property type="entry name" value="Adeno_E1B_55K_N"/>
</dbReference>
<evidence type="ECO:0000256" key="10">
    <source>
        <dbReference type="ARBA" id="ARBA00023323"/>
    </source>
</evidence>
<dbReference type="Pfam" id="PF01696">
    <property type="entry name" value="Adeno_E1B_55K"/>
    <property type="match status" value="1"/>
</dbReference>
<organism evidence="17 18">
    <name type="scientific">Human mastadenovirus F</name>
    <dbReference type="NCBI Taxonomy" id="130309"/>
    <lineage>
        <taxon>Viruses</taxon>
        <taxon>Varidnaviria</taxon>
        <taxon>Bamfordvirae</taxon>
        <taxon>Preplasmiviricota</taxon>
        <taxon>Polisuviricotina</taxon>
        <taxon>Pharingeaviricetes</taxon>
        <taxon>Rowavirales</taxon>
        <taxon>Adenoviridae</taxon>
        <taxon>Mastadenovirus</taxon>
        <taxon>Mastadenovirus faecale</taxon>
    </lineage>
</organism>
<evidence type="ECO:0000256" key="4">
    <source>
        <dbReference type="ARBA" id="ARBA00022118"/>
    </source>
</evidence>
<evidence type="ECO:0000256" key="13">
    <source>
        <dbReference type="ARBA" id="ARBA00046084"/>
    </source>
</evidence>
<evidence type="ECO:0000256" key="7">
    <source>
        <dbReference type="ARBA" id="ARBA00022562"/>
    </source>
</evidence>
<feature type="region of interest" description="Disordered" evidence="15">
    <location>
        <begin position="1"/>
        <end position="20"/>
    </location>
</feature>
<evidence type="ECO:0000256" key="3">
    <source>
        <dbReference type="ARBA" id="ARBA00008605"/>
    </source>
</evidence>
<evidence type="ECO:0000259" key="16">
    <source>
        <dbReference type="Pfam" id="PF04623"/>
    </source>
</evidence>
<evidence type="ECO:0000256" key="6">
    <source>
        <dbReference type="ARBA" id="ARBA00022553"/>
    </source>
</evidence>
<dbReference type="GO" id="GO:0052150">
    <property type="term" value="P:symbiont-mediated perturbation of host apoptosis"/>
    <property type="evidence" value="ECO:0007669"/>
    <property type="project" value="UniProtKB-KW"/>
</dbReference>
<dbReference type="GO" id="GO:0030430">
    <property type="term" value="C:host cell cytoplasm"/>
    <property type="evidence" value="ECO:0007669"/>
    <property type="project" value="UniProtKB-SubCell"/>
</dbReference>
<evidence type="ECO:0000256" key="9">
    <source>
        <dbReference type="ARBA" id="ARBA00023200"/>
    </source>
</evidence>
<feature type="region of interest" description="Disordered" evidence="15">
    <location>
        <begin position="42"/>
        <end position="97"/>
    </location>
</feature>
<protein>
    <recommendedName>
        <fullName evidence="4">E1B 55 kDa protein</fullName>
    </recommendedName>
    <alternativeName>
        <fullName evidence="11">E1B protein, large T-antigen</fullName>
    </alternativeName>
    <alternativeName>
        <fullName evidence="12">E1B-495R</fullName>
    </alternativeName>
</protein>
<evidence type="ECO:0000256" key="11">
    <source>
        <dbReference type="ARBA" id="ARBA00030428"/>
    </source>
</evidence>
<sequence>MERPNSSVAGLYSGLHGNGSVENLATEEEGLRLLAGAASARFGSSAGRGGGGGGGEPEGRPGPFNGIVTEPDPEEGTSSGQRGGINGQRGTKRKMENEGEDFLKELTLSLMSRRHHESVWWADLEDEFKNGEMNLLYKYTFEQLKTHWLEAWEDFELALNTFAKVALRPDTIYTIKKTVNIRKCAYVLGNGAVVRFQTCDRVAFNCAMQSLGPGLIGMSGVTFMNVRFVVEGFNGTVFASTTQLTLHGVFFQNCSGICVDSWGRVSARGCTFVACWKGVVGRNKSQMSVKKCVFERCIMAMVVEGQARIRHNAGSDNVCFLLLKGTASVKHNMICGGGHSQLLTCADGNCQALRVFHVVSHPRRPWPVFEHNMLMRCTVHLGARRGMFSPYQSNFCHTKVLMETDAFSRVWWNGVFDLTMELFKVVRYDESKVRCRPCECGANHIRLYPATLNVTEQLRTDHQMMSCLRTDYESSDED</sequence>
<name>A0A7U3NIB3_9ADEN</name>
<keyword evidence="8" id="KW-0945">Host-virus interaction</keyword>
<keyword evidence="9" id="KW-1035">Host cytoplasm</keyword>
<evidence type="ECO:0000256" key="8">
    <source>
        <dbReference type="ARBA" id="ARBA00022581"/>
    </source>
</evidence>
<evidence type="ECO:0000313" key="18">
    <source>
        <dbReference type="Proteomes" id="UP000593616"/>
    </source>
</evidence>
<keyword evidence="7" id="KW-1048">Host nucleus</keyword>
<evidence type="ECO:0000256" key="15">
    <source>
        <dbReference type="SAM" id="MobiDB-lite"/>
    </source>
</evidence>
<keyword evidence="5" id="KW-0244">Early protein</keyword>
<evidence type="ECO:0000256" key="12">
    <source>
        <dbReference type="ARBA" id="ARBA00031863"/>
    </source>
</evidence>
<feature type="domain" description="Adenovirus E1B protein N-terminal" evidence="16">
    <location>
        <begin position="1"/>
        <end position="56"/>
    </location>
</feature>
<evidence type="ECO:0000313" key="17">
    <source>
        <dbReference type="EMBL" id="QOV03175.1"/>
    </source>
</evidence>
<evidence type="ECO:0000256" key="5">
    <source>
        <dbReference type="ARBA" id="ARBA00022518"/>
    </source>
</evidence>